<evidence type="ECO:0008006" key="6">
    <source>
        <dbReference type="Google" id="ProtNLM"/>
    </source>
</evidence>
<evidence type="ECO:0000259" key="3">
    <source>
        <dbReference type="PROSITE" id="PS50020"/>
    </source>
</evidence>
<evidence type="ECO:0000259" key="2">
    <source>
        <dbReference type="PROSITE" id="PS50003"/>
    </source>
</evidence>
<accession>A0A250X6Y4</accession>
<feature type="compositionally biased region" description="Gly residues" evidence="1">
    <location>
        <begin position="353"/>
        <end position="364"/>
    </location>
</feature>
<dbReference type="PROSITE" id="PS50003">
    <property type="entry name" value="PH_DOMAIN"/>
    <property type="match status" value="1"/>
</dbReference>
<organism evidence="4 5">
    <name type="scientific">Chlamydomonas eustigma</name>
    <dbReference type="NCBI Taxonomy" id="1157962"/>
    <lineage>
        <taxon>Eukaryota</taxon>
        <taxon>Viridiplantae</taxon>
        <taxon>Chlorophyta</taxon>
        <taxon>core chlorophytes</taxon>
        <taxon>Chlorophyceae</taxon>
        <taxon>CS clade</taxon>
        <taxon>Chlamydomonadales</taxon>
        <taxon>Chlamydomonadaceae</taxon>
        <taxon>Chlamydomonas</taxon>
    </lineage>
</organism>
<dbReference type="Gene3D" id="2.20.70.10">
    <property type="match status" value="1"/>
</dbReference>
<dbReference type="PANTHER" id="PTHR14336:SF8">
    <property type="entry name" value="PROTEIN OPY1"/>
    <property type="match status" value="1"/>
</dbReference>
<dbReference type="Proteomes" id="UP000232323">
    <property type="component" value="Unassembled WGS sequence"/>
</dbReference>
<dbReference type="InterPro" id="IPR051707">
    <property type="entry name" value="PI-Interact_SigTrans_Reg"/>
</dbReference>
<reference evidence="4 5" key="1">
    <citation type="submission" date="2017-08" db="EMBL/GenBank/DDBJ databases">
        <title>Acidophilic green algal genome provides insights into adaptation to an acidic environment.</title>
        <authorList>
            <person name="Hirooka S."/>
            <person name="Hirose Y."/>
            <person name="Kanesaki Y."/>
            <person name="Higuchi S."/>
            <person name="Fujiwara T."/>
            <person name="Onuma R."/>
            <person name="Era A."/>
            <person name="Ohbayashi R."/>
            <person name="Uzuka A."/>
            <person name="Nozaki H."/>
            <person name="Yoshikawa H."/>
            <person name="Miyagishima S.Y."/>
        </authorList>
    </citation>
    <scope>NUCLEOTIDE SEQUENCE [LARGE SCALE GENOMIC DNA]</scope>
    <source>
        <strain evidence="4 5">NIES-2499</strain>
    </source>
</reference>
<proteinExistence type="predicted"/>
<dbReference type="Gene3D" id="2.30.29.30">
    <property type="entry name" value="Pleckstrin-homology domain (PH domain)/Phosphotyrosine-binding domain (PTB)"/>
    <property type="match status" value="1"/>
</dbReference>
<sequence>MGDFSSVSKFRLNLVGSDGIKDKVVVQIGLDGLKIIDTNSNRTMRSLELGHISRWQSRGDTLIMYTKTPSDVEERQLTFQGDESVIRSTLDTLTCSCMQLAELLQSKQSETAHETATTLNALVAGGGKKKTKLPTADEVEYWKSPEKAGWLQCQGEHLKSWRKRWFVLKQGFLFRFMNASVSETSKPRGVVELSKVQDMKHGSSVTGKPNSIQLKTSSGGSVCYIMDTETELVEWMSALEVAVQRICKHAAGLGDDDTSVAPIHNSSKSSATVDQPSGGSFRTGGVRATASDWMRQLEKTMESFDVQERGDRGDGGGDRRKRGDYGYGSGSSSTRKSGGNGGPVMVSVVGYESQGGGSGGEKGSRDAGGYGGYVGAPGGGSSCGHIAGARPVDAANDMMLNYGGGDVSMASIASDSYLSRGVVGAAPSSSQAGYSNGRGYKAEALGGVCASDAVSGYGGSYGISGNSCAVQEYGSSSTAAPVTAAAAAAPFYGHGQTPVEYAPGPAMSLMDQAPQQQPAYPNYQMASHHQPVTSSWQVHFTGEGRPYYHDPMTGITQWDAPSGFGAA</sequence>
<dbReference type="InterPro" id="IPR001849">
    <property type="entry name" value="PH_domain"/>
</dbReference>
<dbReference type="CDD" id="cd00201">
    <property type="entry name" value="WW"/>
    <property type="match status" value="1"/>
</dbReference>
<gene>
    <name evidence="4" type="ORF">CEUSTIGMA_g6262.t1</name>
</gene>
<dbReference type="InterPro" id="IPR036020">
    <property type="entry name" value="WW_dom_sf"/>
</dbReference>
<dbReference type="SMART" id="SM00233">
    <property type="entry name" value="PH"/>
    <property type="match status" value="1"/>
</dbReference>
<dbReference type="STRING" id="1157962.A0A250X6Y4"/>
<dbReference type="InterPro" id="IPR001202">
    <property type="entry name" value="WW_dom"/>
</dbReference>
<dbReference type="SUPFAM" id="SSF51045">
    <property type="entry name" value="WW domain"/>
    <property type="match status" value="1"/>
</dbReference>
<dbReference type="Pfam" id="PF00397">
    <property type="entry name" value="WW"/>
    <property type="match status" value="1"/>
</dbReference>
<dbReference type="PANTHER" id="PTHR14336">
    <property type="entry name" value="TANDEM PH DOMAIN CONTAINING PROTEIN"/>
    <property type="match status" value="1"/>
</dbReference>
<protein>
    <recommendedName>
        <fullName evidence="6">PH domain-containing protein</fullName>
    </recommendedName>
</protein>
<dbReference type="Pfam" id="PF00169">
    <property type="entry name" value="PH"/>
    <property type="match status" value="1"/>
</dbReference>
<feature type="compositionally biased region" description="Polar residues" evidence="1">
    <location>
        <begin position="264"/>
        <end position="280"/>
    </location>
</feature>
<evidence type="ECO:0000313" key="5">
    <source>
        <dbReference type="Proteomes" id="UP000232323"/>
    </source>
</evidence>
<feature type="region of interest" description="Disordered" evidence="1">
    <location>
        <begin position="254"/>
        <end position="364"/>
    </location>
</feature>
<dbReference type="AlphaFoldDB" id="A0A250X6Y4"/>
<evidence type="ECO:0000256" key="1">
    <source>
        <dbReference type="SAM" id="MobiDB-lite"/>
    </source>
</evidence>
<feature type="compositionally biased region" description="Basic and acidic residues" evidence="1">
    <location>
        <begin position="295"/>
        <end position="324"/>
    </location>
</feature>
<feature type="domain" description="PH" evidence="2">
    <location>
        <begin position="144"/>
        <end position="244"/>
    </location>
</feature>
<dbReference type="FunFam" id="2.30.29.30:FF:000286">
    <property type="entry name" value="PH-protein kinase domain containing protein"/>
    <property type="match status" value="1"/>
</dbReference>
<dbReference type="SUPFAM" id="SSF50729">
    <property type="entry name" value="PH domain-like"/>
    <property type="match status" value="1"/>
</dbReference>
<dbReference type="InterPro" id="IPR011993">
    <property type="entry name" value="PH-like_dom_sf"/>
</dbReference>
<dbReference type="SMART" id="SM00456">
    <property type="entry name" value="WW"/>
    <property type="match status" value="1"/>
</dbReference>
<feature type="domain" description="WW" evidence="3">
    <location>
        <begin position="530"/>
        <end position="563"/>
    </location>
</feature>
<keyword evidence="5" id="KW-1185">Reference proteome</keyword>
<dbReference type="OrthoDB" id="185175at2759"/>
<dbReference type="PROSITE" id="PS50020">
    <property type="entry name" value="WW_DOMAIN_2"/>
    <property type="match status" value="1"/>
</dbReference>
<name>A0A250X6Y4_9CHLO</name>
<dbReference type="EMBL" id="BEGY01000036">
    <property type="protein sequence ID" value="GAX78825.1"/>
    <property type="molecule type" value="Genomic_DNA"/>
</dbReference>
<evidence type="ECO:0000313" key="4">
    <source>
        <dbReference type="EMBL" id="GAX78825.1"/>
    </source>
</evidence>
<comment type="caution">
    <text evidence="4">The sequence shown here is derived from an EMBL/GenBank/DDBJ whole genome shotgun (WGS) entry which is preliminary data.</text>
</comment>